<dbReference type="PANTHER" id="PTHR10291">
    <property type="entry name" value="DEHYDRODOLICHYL DIPHOSPHATE SYNTHASE FAMILY MEMBER"/>
    <property type="match status" value="1"/>
</dbReference>
<dbReference type="GO" id="GO:0005789">
    <property type="term" value="C:endoplasmic reticulum membrane"/>
    <property type="evidence" value="ECO:0007669"/>
    <property type="project" value="UniProtKB-SubCell"/>
</dbReference>
<comment type="similarity">
    <text evidence="4 12">Belongs to the UPP synthase family.</text>
</comment>
<dbReference type="SUPFAM" id="SSF64005">
    <property type="entry name" value="Undecaprenyl diphosphate synthase"/>
    <property type="match status" value="1"/>
</dbReference>
<comment type="cofactor">
    <cofactor evidence="1">
        <name>Mg(2+)</name>
        <dbReference type="ChEBI" id="CHEBI:18420"/>
    </cofactor>
</comment>
<comment type="pathway">
    <text evidence="3">Protein modification; protein glycosylation.</text>
</comment>
<proteinExistence type="inferred from homology"/>
<keyword evidence="6" id="KW-0256">Endoplasmic reticulum</keyword>
<sequence length="265" mass="30684">MGSLLDWLAHFPPLLWGLEHVEEIVIRALQHGKVPQHVAFVMDGNRRWAREHRVETIEGHSLGFEALKNLLRVCLKMGVKEVSAFAFSIENFKRSKHEVDTLMDIAKNSLTQITAHGDMVDQYGIRIRIVGDLARLKPDVYETVVNVVESTKNNTRATLNVCFPYTSRHEISNSVQSIVHLAEDEKIVPEDIDEALFEKNLLLNDSLPLDWLIRTSGVERLSDFLMWQVHEDSQISFIDNYWPDFSIWRFFPMLIRFQLESQQDA</sequence>
<evidence type="ECO:0000256" key="2">
    <source>
        <dbReference type="ARBA" id="ARBA00004406"/>
    </source>
</evidence>
<dbReference type="PANTHER" id="PTHR10291:SF43">
    <property type="entry name" value="DEHYDRODOLICHYL DIPHOSPHATE SYNTHASE COMPLEX SUBUNIT DHDDS"/>
    <property type="match status" value="1"/>
</dbReference>
<keyword evidence="5 12" id="KW-0808">Transferase</keyword>
<dbReference type="GO" id="GO:0005811">
    <property type="term" value="C:lipid droplet"/>
    <property type="evidence" value="ECO:0007669"/>
    <property type="project" value="TreeGrafter"/>
</dbReference>
<evidence type="ECO:0000256" key="9">
    <source>
        <dbReference type="ARBA" id="ARBA00047353"/>
    </source>
</evidence>
<dbReference type="GO" id="GO:1904423">
    <property type="term" value="C:dehydrodolichyl diphosphate synthase complex"/>
    <property type="evidence" value="ECO:0007669"/>
    <property type="project" value="TreeGrafter"/>
</dbReference>
<dbReference type="InterPro" id="IPR036424">
    <property type="entry name" value="UPP_synth-like_sf"/>
</dbReference>
<keyword evidence="7" id="KW-0460">Magnesium</keyword>
<dbReference type="RefSeq" id="XP_056034903.1">
    <property type="nucleotide sequence ID" value="XM_056181197.1"/>
</dbReference>
<dbReference type="Gene3D" id="3.40.1180.10">
    <property type="entry name" value="Decaprenyl diphosphate synthase-like"/>
    <property type="match status" value="1"/>
</dbReference>
<reference evidence="13 14" key="1">
    <citation type="journal article" date="2023" name="G3 (Bethesda)">
        <title>A high-quality reference genome for the fission yeast Schizosaccharomyces osmophilus.</title>
        <authorList>
            <person name="Jia G.S."/>
            <person name="Zhang W.C."/>
            <person name="Liang Y."/>
            <person name="Liu X.H."/>
            <person name="Rhind N."/>
            <person name="Pidoux A."/>
            <person name="Brysch-Herzberg M."/>
            <person name="Du L.L."/>
        </authorList>
    </citation>
    <scope>NUCLEOTIDE SEQUENCE [LARGE SCALE GENOMIC DNA]</scope>
    <source>
        <strain evidence="13 14">CBS 15793</strain>
    </source>
</reference>
<comment type="subunit">
    <text evidence="11">Forms an active dehydrodolichyl diphosphate synthase complex with NUS1.</text>
</comment>
<comment type="catalytic activity">
    <reaction evidence="9">
        <text>n isopentenyl diphosphate + (2E,6E)-farnesyl diphosphate = a di-trans,poly-cis-polyprenyl diphosphate + n diphosphate</text>
        <dbReference type="Rhea" id="RHEA:53008"/>
        <dbReference type="Rhea" id="RHEA-COMP:19494"/>
        <dbReference type="ChEBI" id="CHEBI:33019"/>
        <dbReference type="ChEBI" id="CHEBI:128769"/>
        <dbReference type="ChEBI" id="CHEBI:136960"/>
        <dbReference type="ChEBI" id="CHEBI:175763"/>
        <dbReference type="EC" id="2.5.1.87"/>
    </reaction>
</comment>
<evidence type="ECO:0000256" key="12">
    <source>
        <dbReference type="RuleBase" id="RU363018"/>
    </source>
</evidence>
<accession>A0AAE9W717</accession>
<dbReference type="GO" id="GO:0016094">
    <property type="term" value="P:polyprenol biosynthetic process"/>
    <property type="evidence" value="ECO:0007669"/>
    <property type="project" value="TreeGrafter"/>
</dbReference>
<dbReference type="NCBIfam" id="TIGR00055">
    <property type="entry name" value="uppS"/>
    <property type="match status" value="1"/>
</dbReference>
<evidence type="ECO:0000256" key="11">
    <source>
        <dbReference type="ARBA" id="ARBA00064670"/>
    </source>
</evidence>
<evidence type="ECO:0000313" key="13">
    <source>
        <dbReference type="EMBL" id="WBW70660.1"/>
    </source>
</evidence>
<keyword evidence="14" id="KW-1185">Reference proteome</keyword>
<organism evidence="13 14">
    <name type="scientific">Schizosaccharomyces osmophilus</name>
    <dbReference type="NCBI Taxonomy" id="2545709"/>
    <lineage>
        <taxon>Eukaryota</taxon>
        <taxon>Fungi</taxon>
        <taxon>Dikarya</taxon>
        <taxon>Ascomycota</taxon>
        <taxon>Taphrinomycotina</taxon>
        <taxon>Schizosaccharomycetes</taxon>
        <taxon>Schizosaccharomycetales</taxon>
        <taxon>Schizosaccharomycetaceae</taxon>
        <taxon>Schizosaccharomyces</taxon>
    </lineage>
</organism>
<comment type="subcellular location">
    <subcellularLocation>
        <location evidence="2">Endoplasmic reticulum membrane</location>
        <topology evidence="2">Peripheral membrane protein</topology>
    </subcellularLocation>
</comment>
<dbReference type="GeneID" id="80875886"/>
<evidence type="ECO:0000256" key="1">
    <source>
        <dbReference type="ARBA" id="ARBA00001946"/>
    </source>
</evidence>
<dbReference type="AlphaFoldDB" id="A0AAE9W717"/>
<dbReference type="GO" id="GO:0045547">
    <property type="term" value="F:ditrans,polycis-polyprenyl diphosphate synthase [(2E,6E)-farnesyl diphosphate specific] activity"/>
    <property type="evidence" value="ECO:0007669"/>
    <property type="project" value="UniProtKB-EC"/>
</dbReference>
<name>A0AAE9W717_9SCHI</name>
<evidence type="ECO:0000256" key="5">
    <source>
        <dbReference type="ARBA" id="ARBA00022679"/>
    </source>
</evidence>
<comment type="function">
    <text evidence="10">With NUS1, forms the dehydrodolichyl diphosphate synthase (DDS) complex, an essential component of the dolichol monophosphate (Dol-P) biosynthetic machinery. Adds multiple copies of isopentenyl pyrophosphate (IPP) to farnesyl pyrophosphate (FPP) to produce dehydrodolichyl diphosphate (Dedol-PP), a precursor of dolichol which is utilized as a sugar carrier in protein glycosylation in the endoplasmic reticulum (ER).</text>
</comment>
<evidence type="ECO:0000256" key="3">
    <source>
        <dbReference type="ARBA" id="ARBA00004922"/>
    </source>
</evidence>
<evidence type="ECO:0000256" key="6">
    <source>
        <dbReference type="ARBA" id="ARBA00022824"/>
    </source>
</evidence>
<evidence type="ECO:0000256" key="4">
    <source>
        <dbReference type="ARBA" id="ARBA00005432"/>
    </source>
</evidence>
<gene>
    <name evidence="13" type="primary">rer2</name>
    <name evidence="13" type="ORF">SOMG_02405</name>
</gene>
<dbReference type="HAMAP" id="MF_01139">
    <property type="entry name" value="ISPT"/>
    <property type="match status" value="1"/>
</dbReference>
<dbReference type="EMBL" id="CP115611">
    <property type="protein sequence ID" value="WBW70660.1"/>
    <property type="molecule type" value="Genomic_DNA"/>
</dbReference>
<dbReference type="Proteomes" id="UP001212411">
    <property type="component" value="Chromosome 1"/>
</dbReference>
<evidence type="ECO:0000256" key="8">
    <source>
        <dbReference type="ARBA" id="ARBA00023136"/>
    </source>
</evidence>
<dbReference type="KEGG" id="som:SOMG_02405"/>
<evidence type="ECO:0000256" key="7">
    <source>
        <dbReference type="ARBA" id="ARBA00022842"/>
    </source>
</evidence>
<dbReference type="EC" id="2.5.1.-" evidence="12"/>
<dbReference type="FunFam" id="3.40.1180.10:FF:000002">
    <property type="entry name" value="Alkyl transferase"/>
    <property type="match status" value="1"/>
</dbReference>
<keyword evidence="8" id="KW-0472">Membrane</keyword>
<dbReference type="Pfam" id="PF01255">
    <property type="entry name" value="Prenyltransf"/>
    <property type="match status" value="1"/>
</dbReference>
<dbReference type="InterPro" id="IPR001441">
    <property type="entry name" value="UPP_synth-like"/>
</dbReference>
<dbReference type="CDD" id="cd00475">
    <property type="entry name" value="Cis_IPPS"/>
    <property type="match status" value="1"/>
</dbReference>
<evidence type="ECO:0000313" key="14">
    <source>
        <dbReference type="Proteomes" id="UP001212411"/>
    </source>
</evidence>
<protein>
    <recommendedName>
        <fullName evidence="12">Alkyl transferase</fullName>
        <ecNumber evidence="12">2.5.1.-</ecNumber>
    </recommendedName>
</protein>
<evidence type="ECO:0000256" key="10">
    <source>
        <dbReference type="ARBA" id="ARBA00058504"/>
    </source>
</evidence>